<name>A0A9Q3J3V3_9BASI</name>
<sequence length="166" mass="17920">MAGSRRRVVARWINVGGPIPAGGRPINSSSEVCISRINTEGVVKRIRQIADSPLDPDAEGSDELDGEEADVLHNSIGHQSSTSPFHPPAKRFQTHIIPRAPRIFQPILATMPTSLPPASPSSSTTRPSLIAVVRPSPIHQSRNSPKVTSQQPLNISLFTLRIFPSS</sequence>
<comment type="caution">
    <text evidence="2">The sequence shown here is derived from an EMBL/GenBank/DDBJ whole genome shotgun (WGS) entry which is preliminary data.</text>
</comment>
<dbReference type="EMBL" id="AVOT02062846">
    <property type="protein sequence ID" value="MBW0555750.1"/>
    <property type="molecule type" value="Genomic_DNA"/>
</dbReference>
<evidence type="ECO:0000313" key="3">
    <source>
        <dbReference type="Proteomes" id="UP000765509"/>
    </source>
</evidence>
<feature type="region of interest" description="Disordered" evidence="1">
    <location>
        <begin position="50"/>
        <end position="89"/>
    </location>
</feature>
<proteinExistence type="predicted"/>
<evidence type="ECO:0000313" key="2">
    <source>
        <dbReference type="EMBL" id="MBW0555750.1"/>
    </source>
</evidence>
<feature type="compositionally biased region" description="Acidic residues" evidence="1">
    <location>
        <begin position="54"/>
        <end position="69"/>
    </location>
</feature>
<gene>
    <name evidence="2" type="ORF">O181_095465</name>
</gene>
<evidence type="ECO:0000256" key="1">
    <source>
        <dbReference type="SAM" id="MobiDB-lite"/>
    </source>
</evidence>
<reference evidence="2" key="1">
    <citation type="submission" date="2021-03" db="EMBL/GenBank/DDBJ databases">
        <title>Draft genome sequence of rust myrtle Austropuccinia psidii MF-1, a brazilian biotype.</title>
        <authorList>
            <person name="Quecine M.C."/>
            <person name="Pachon D.M.R."/>
            <person name="Bonatelli M.L."/>
            <person name="Correr F.H."/>
            <person name="Franceschini L.M."/>
            <person name="Leite T.F."/>
            <person name="Margarido G.R.A."/>
            <person name="Almeida C.A."/>
            <person name="Ferrarezi J.A."/>
            <person name="Labate C.A."/>
        </authorList>
    </citation>
    <scope>NUCLEOTIDE SEQUENCE</scope>
    <source>
        <strain evidence="2">MF-1</strain>
    </source>
</reference>
<keyword evidence="3" id="KW-1185">Reference proteome</keyword>
<dbReference type="Proteomes" id="UP000765509">
    <property type="component" value="Unassembled WGS sequence"/>
</dbReference>
<accession>A0A9Q3J3V3</accession>
<protein>
    <submittedName>
        <fullName evidence="2">Uncharacterized protein</fullName>
    </submittedName>
</protein>
<dbReference type="AlphaFoldDB" id="A0A9Q3J3V3"/>
<organism evidence="2 3">
    <name type="scientific">Austropuccinia psidii MF-1</name>
    <dbReference type="NCBI Taxonomy" id="1389203"/>
    <lineage>
        <taxon>Eukaryota</taxon>
        <taxon>Fungi</taxon>
        <taxon>Dikarya</taxon>
        <taxon>Basidiomycota</taxon>
        <taxon>Pucciniomycotina</taxon>
        <taxon>Pucciniomycetes</taxon>
        <taxon>Pucciniales</taxon>
        <taxon>Sphaerophragmiaceae</taxon>
        <taxon>Austropuccinia</taxon>
    </lineage>
</organism>